<proteinExistence type="predicted"/>
<comment type="caution">
    <text evidence="3">The sequence shown here is derived from an EMBL/GenBank/DDBJ whole genome shotgun (WGS) entry which is preliminary data.</text>
</comment>
<evidence type="ECO:0000256" key="1">
    <source>
        <dbReference type="SAM" id="Coils"/>
    </source>
</evidence>
<organism evidence="3 4">
    <name type="scientific">Rhizoctonia solani</name>
    <dbReference type="NCBI Taxonomy" id="456999"/>
    <lineage>
        <taxon>Eukaryota</taxon>
        <taxon>Fungi</taxon>
        <taxon>Dikarya</taxon>
        <taxon>Basidiomycota</taxon>
        <taxon>Agaricomycotina</taxon>
        <taxon>Agaricomycetes</taxon>
        <taxon>Cantharellales</taxon>
        <taxon>Ceratobasidiaceae</taxon>
        <taxon>Rhizoctonia</taxon>
    </lineage>
</organism>
<evidence type="ECO:0000313" key="4">
    <source>
        <dbReference type="Proteomes" id="UP000663853"/>
    </source>
</evidence>
<name>A0A8H3AFK8_9AGAM</name>
<feature type="compositionally biased region" description="Polar residues" evidence="2">
    <location>
        <begin position="152"/>
        <end position="171"/>
    </location>
</feature>
<dbReference type="Proteomes" id="UP000663853">
    <property type="component" value="Unassembled WGS sequence"/>
</dbReference>
<evidence type="ECO:0008006" key="5">
    <source>
        <dbReference type="Google" id="ProtNLM"/>
    </source>
</evidence>
<dbReference type="Gene3D" id="6.10.250.1010">
    <property type="match status" value="1"/>
</dbReference>
<evidence type="ECO:0000256" key="2">
    <source>
        <dbReference type="SAM" id="MobiDB-lite"/>
    </source>
</evidence>
<sequence length="747" mass="83390">KYRSKYLGITFQESATYTPPALPVHVSIRLEPVTGAPSEEQVIKVQDAIRLYHQFSNASHTQRARNSHVNPTPRETINTNLASTVERAANPVEEPGTGRTNNIGTGADAVTSAPPVQPMQDPGIRDAIERSNRLAEQANQIIERSNQLVERSNQIAERSNQLAERSSQPADQSDRIGERFNQLFERLDQHLEQSNELAKESTRPVEKIGDVLGNINKVLVRIQHAIVRNHKGNTVRALDCLVNEKGETPGVSHTTPNRPFASFSKAALAMAAHPGWYPPRQVCSPPELPAYLREAYALKPIVGIPNDDEVIGIHSVIHAVNQVSVVPGMRNPSLLMNLSDHLFSVQMARYRIKYSLITFPTDATYTPPNLPAHITVNLAPVSGTPTDEELMKVQDAFQTCQDMRRFPSMFDAHVNMELSQHLFDLQMARHMRLAGESQPSPVSQWTTDPPHIAERAPHPTEEVTFGTNNAGMGADATIYQPLQVAPGVQELMEQSNRLAERFNQLLERSNELAERPDRPESNHLFERFGQVLERLAQLAEQPQRPAEPDRLAERFNQLLARFNQVVDQSNQPAEQLNRLAERVNELIERSNQNHERPRPSMEELGMPLTKIGDILGNINRVLVRIQHAIVRSHKGNNAHAVACLVNEKGEAPGVGEDPLLCSHISTVQYTLREITLGHAGSPANLLQVVVNHTPENFYLHDHYLGHFLHFYNTGEGLCDTQSKTTLLAGKECAARKRLENYFSSCLG</sequence>
<dbReference type="AlphaFoldDB" id="A0A8H3AFK8"/>
<feature type="non-terminal residue" evidence="3">
    <location>
        <position position="1"/>
    </location>
</feature>
<keyword evidence="1" id="KW-0175">Coiled coil</keyword>
<gene>
    <name evidence="3" type="ORF">RDB_LOCUS10194</name>
</gene>
<feature type="coiled-coil region" evidence="1">
    <location>
        <begin position="488"/>
        <end position="515"/>
    </location>
</feature>
<dbReference type="EMBL" id="CAJMXA010000159">
    <property type="protein sequence ID" value="CAE6419199.1"/>
    <property type="molecule type" value="Genomic_DNA"/>
</dbReference>
<protein>
    <recommendedName>
        <fullName evidence="5">Laminin domain protein</fullName>
    </recommendedName>
</protein>
<reference evidence="3" key="1">
    <citation type="submission" date="2021-01" db="EMBL/GenBank/DDBJ databases">
        <authorList>
            <person name="Kaushik A."/>
        </authorList>
    </citation>
    <scope>NUCLEOTIDE SEQUENCE</scope>
    <source>
        <strain evidence="3">AG6-10EEA</strain>
    </source>
</reference>
<accession>A0A8H3AFK8</accession>
<dbReference type="SUPFAM" id="SSF58104">
    <property type="entry name" value="Methyl-accepting chemotaxis protein (MCP) signaling domain"/>
    <property type="match status" value="1"/>
</dbReference>
<feature type="region of interest" description="Disordered" evidence="2">
    <location>
        <begin position="152"/>
        <end position="174"/>
    </location>
</feature>
<evidence type="ECO:0000313" key="3">
    <source>
        <dbReference type="EMBL" id="CAE6419199.1"/>
    </source>
</evidence>